<dbReference type="PROSITE" id="PS00463">
    <property type="entry name" value="ZN2_CY6_FUNGAL_1"/>
    <property type="match status" value="1"/>
</dbReference>
<dbReference type="PANTHER" id="PTHR47660:SF2">
    <property type="entry name" value="TRANSCRIPTION FACTOR WITH C2H2 AND ZN(2)-CYS(6) DNA BINDING DOMAIN (EUROFUNG)"/>
    <property type="match status" value="1"/>
</dbReference>
<dbReference type="GO" id="GO:0008270">
    <property type="term" value="F:zinc ion binding"/>
    <property type="evidence" value="ECO:0007669"/>
    <property type="project" value="UniProtKB-KW"/>
</dbReference>
<dbReference type="GO" id="GO:0000981">
    <property type="term" value="F:DNA-binding transcription factor activity, RNA polymerase II-specific"/>
    <property type="evidence" value="ECO:0007669"/>
    <property type="project" value="InterPro"/>
</dbReference>
<keyword evidence="3" id="KW-0805">Transcription regulation</keyword>
<dbReference type="PROSITE" id="PS00028">
    <property type="entry name" value="ZINC_FINGER_C2H2_1"/>
    <property type="match status" value="2"/>
</dbReference>
<dbReference type="GeneID" id="85386195"/>
<keyword evidence="11" id="KW-1185">Reference proteome</keyword>
<accession>A0AAD8UHK0</accession>
<organism evidence="10 11">
    <name type="scientific">Glomerella acutata</name>
    <name type="common">Colletotrichum acutatum</name>
    <dbReference type="NCBI Taxonomy" id="27357"/>
    <lineage>
        <taxon>Eukaryota</taxon>
        <taxon>Fungi</taxon>
        <taxon>Dikarya</taxon>
        <taxon>Ascomycota</taxon>
        <taxon>Pezizomycotina</taxon>
        <taxon>Sordariomycetes</taxon>
        <taxon>Hypocreomycetidae</taxon>
        <taxon>Glomerellales</taxon>
        <taxon>Glomerellaceae</taxon>
        <taxon>Colletotrichum</taxon>
        <taxon>Colletotrichum acutatum species complex</taxon>
    </lineage>
</organism>
<proteinExistence type="predicted"/>
<keyword evidence="2" id="KW-0862">Zinc</keyword>
<evidence type="ECO:0000256" key="2">
    <source>
        <dbReference type="ARBA" id="ARBA00022833"/>
    </source>
</evidence>
<dbReference type="Pfam" id="PF04082">
    <property type="entry name" value="Fungal_trans"/>
    <property type="match status" value="1"/>
</dbReference>
<dbReference type="InterPro" id="IPR013087">
    <property type="entry name" value="Znf_C2H2_type"/>
</dbReference>
<dbReference type="CDD" id="cd12148">
    <property type="entry name" value="fungal_TF_MHR"/>
    <property type="match status" value="1"/>
</dbReference>
<dbReference type="Gene3D" id="3.30.160.60">
    <property type="entry name" value="Classic Zinc Finger"/>
    <property type="match status" value="1"/>
</dbReference>
<feature type="compositionally biased region" description="Basic and acidic residues" evidence="7">
    <location>
        <begin position="262"/>
        <end position="275"/>
    </location>
</feature>
<evidence type="ECO:0000256" key="3">
    <source>
        <dbReference type="ARBA" id="ARBA00023015"/>
    </source>
</evidence>
<dbReference type="GO" id="GO:0003677">
    <property type="term" value="F:DNA binding"/>
    <property type="evidence" value="ECO:0007669"/>
    <property type="project" value="InterPro"/>
</dbReference>
<dbReference type="Proteomes" id="UP001244207">
    <property type="component" value="Unassembled WGS sequence"/>
</dbReference>
<feature type="domain" description="C2H2-type" evidence="9">
    <location>
        <begin position="44"/>
        <end position="69"/>
    </location>
</feature>
<dbReference type="PROSITE" id="PS50048">
    <property type="entry name" value="ZN2_CY6_FUNGAL_2"/>
    <property type="match status" value="1"/>
</dbReference>
<evidence type="ECO:0000259" key="8">
    <source>
        <dbReference type="PROSITE" id="PS50048"/>
    </source>
</evidence>
<dbReference type="RefSeq" id="XP_060360845.1">
    <property type="nucleotide sequence ID" value="XM_060502296.1"/>
</dbReference>
<evidence type="ECO:0000256" key="4">
    <source>
        <dbReference type="ARBA" id="ARBA00023163"/>
    </source>
</evidence>
<reference evidence="10" key="1">
    <citation type="submission" date="2021-12" db="EMBL/GenBank/DDBJ databases">
        <title>Comparative genomics, transcriptomics and evolutionary studies reveal genomic signatures of adaptation to plant cell wall in hemibiotrophic fungi.</title>
        <authorList>
            <consortium name="DOE Joint Genome Institute"/>
            <person name="Baroncelli R."/>
            <person name="Diaz J.F."/>
            <person name="Benocci T."/>
            <person name="Peng M."/>
            <person name="Battaglia E."/>
            <person name="Haridas S."/>
            <person name="Andreopoulos W."/>
            <person name="Labutti K."/>
            <person name="Pangilinan J."/>
            <person name="Floch G.L."/>
            <person name="Makela M.R."/>
            <person name="Henrissat B."/>
            <person name="Grigoriev I.V."/>
            <person name="Crouch J.A."/>
            <person name="De Vries R.P."/>
            <person name="Sukno S.A."/>
            <person name="Thon M.R."/>
        </authorList>
    </citation>
    <scope>NUCLEOTIDE SEQUENCE</scope>
    <source>
        <strain evidence="10">CBS 112980</strain>
    </source>
</reference>
<dbReference type="AlphaFoldDB" id="A0AAD8UHK0"/>
<dbReference type="SUPFAM" id="SSF57701">
    <property type="entry name" value="Zn2/Cys6 DNA-binding domain"/>
    <property type="match status" value="1"/>
</dbReference>
<name>A0AAD8UHK0_GLOAC</name>
<evidence type="ECO:0000256" key="1">
    <source>
        <dbReference type="ARBA" id="ARBA00022723"/>
    </source>
</evidence>
<evidence type="ECO:0000259" key="9">
    <source>
        <dbReference type="PROSITE" id="PS50157"/>
    </source>
</evidence>
<gene>
    <name evidence="10" type="ORF">BDZ83DRAFT_30814</name>
</gene>
<dbReference type="PANTHER" id="PTHR47660">
    <property type="entry name" value="TRANSCRIPTION FACTOR WITH C2H2 AND ZN(2)-CYS(6) DNA BINDING DOMAIN (EUROFUNG)-RELATED-RELATED"/>
    <property type="match status" value="1"/>
</dbReference>
<dbReference type="InterPro" id="IPR001138">
    <property type="entry name" value="Zn2Cys6_DnaBD"/>
</dbReference>
<protein>
    <submittedName>
        <fullName evidence="10">Uncharacterized protein</fullName>
    </submittedName>
</protein>
<evidence type="ECO:0000313" key="11">
    <source>
        <dbReference type="Proteomes" id="UP001244207"/>
    </source>
</evidence>
<dbReference type="GO" id="GO:0006351">
    <property type="term" value="P:DNA-templated transcription"/>
    <property type="evidence" value="ECO:0007669"/>
    <property type="project" value="InterPro"/>
</dbReference>
<evidence type="ECO:0000256" key="6">
    <source>
        <dbReference type="PROSITE-ProRule" id="PRU00042"/>
    </source>
</evidence>
<feature type="region of interest" description="Disordered" evidence="7">
    <location>
        <begin position="221"/>
        <end position="293"/>
    </location>
</feature>
<evidence type="ECO:0000313" key="10">
    <source>
        <dbReference type="EMBL" id="KAK1717358.1"/>
    </source>
</evidence>
<keyword evidence="4" id="KW-0804">Transcription</keyword>
<evidence type="ECO:0000256" key="7">
    <source>
        <dbReference type="SAM" id="MobiDB-lite"/>
    </source>
</evidence>
<dbReference type="Gene3D" id="4.10.240.10">
    <property type="entry name" value="Zn(2)-C6 fungal-type DNA-binding domain"/>
    <property type="match status" value="1"/>
</dbReference>
<sequence>MKAGKDVGGEEQALYQCSRCRRRYHRAEHLARHVRSVHTKQRPYACRVCGKGFGRLDVLRRHEVNTHGGGGGGLPEPETAVVVVEGDDKLSREVEGSERVRLACKGCKVAKVKCSERKPCARCVGRGGLCEVEGENCVEGGPGSDFLDEVQAVPEDYTQTRLDDQRALDETAPAMMMMMMDDFSFGAEWNLAMSDLSYLQTRFDTVGPEGLEVTASDGARLAQEKEQEQEQNGGIGMSISPPMTPESHGTGSWEPSSDENSEMERPHLAADEESLKAGGTPRTPETPDFGWCSDGKGSGVVDLSISPAARNAIVGMILDNTSRANAGPVIAAFPSVGALDALLGAYAGDCWGRSSSSSSSSYCSLTAAGKYGIIDVVHLPTLRLDQQRPELLGALIAVGAIRAGSAVARRFGHAMQDVVRVSSFRSWEKNHANLCDISLSQAFFLQQHIAFFSSIRRKVAFAEACSGCMQVMMKNGGHIQGAMETDQALYQAESLYTLNDGALEDVWRRWSVREARRRLVYAVYIMDSHVGITHGIRGMARYGDMRLPLPAPAGLWRAESAVKWREEMVRSMPGSTISPSSSYASSSLSPALSLRDLMGDPTLIARSYHRSRVNQNFVALGFYAGLWALVEECRQLKAISGHGQWSAMILSSRRMELGSMLKLFESSLRAAGWAVAPASEMMYEVLHMYISTSMDGDELRGTGMSPSLSQQIHSEASANGIEEIPEDWVAVWRAGKVLRAARRLEPGTLSGVYCVALRDATVLLCRFGRSMSLREKVVMGQHRPRPGCGTGAAAVLVLDGEKDVQEYQVLDRNVHLMLRGTGTEEDNVEIEDVAGVIRLSRRIIKGNWKGSRMPGGVEEVYGLLDGLGKASGP</sequence>
<dbReference type="PROSITE" id="PS50157">
    <property type="entry name" value="ZINC_FINGER_C2H2_2"/>
    <property type="match status" value="2"/>
</dbReference>
<keyword evidence="1" id="KW-0479">Metal-binding</keyword>
<dbReference type="InterPro" id="IPR007219">
    <property type="entry name" value="XnlR_reg_dom"/>
</dbReference>
<dbReference type="CDD" id="cd00067">
    <property type="entry name" value="GAL4"/>
    <property type="match status" value="1"/>
</dbReference>
<comment type="caution">
    <text evidence="10">The sequence shown here is derived from an EMBL/GenBank/DDBJ whole genome shotgun (WGS) entry which is preliminary data.</text>
</comment>
<evidence type="ECO:0000256" key="5">
    <source>
        <dbReference type="ARBA" id="ARBA00023242"/>
    </source>
</evidence>
<keyword evidence="6" id="KW-0863">Zinc-finger</keyword>
<dbReference type="InterPro" id="IPR036864">
    <property type="entry name" value="Zn2-C6_fun-type_DNA-bd_sf"/>
</dbReference>
<feature type="domain" description="C2H2-type" evidence="9">
    <location>
        <begin position="15"/>
        <end position="43"/>
    </location>
</feature>
<dbReference type="SMART" id="SM00355">
    <property type="entry name" value="ZnF_C2H2"/>
    <property type="match status" value="2"/>
</dbReference>
<dbReference type="EMBL" id="JAHMHS010000109">
    <property type="protein sequence ID" value="KAK1717358.1"/>
    <property type="molecule type" value="Genomic_DNA"/>
</dbReference>
<dbReference type="Pfam" id="PF00172">
    <property type="entry name" value="Zn_clus"/>
    <property type="match status" value="1"/>
</dbReference>
<feature type="domain" description="Zn(2)-C6 fungal-type" evidence="8">
    <location>
        <begin position="103"/>
        <end position="132"/>
    </location>
</feature>
<dbReference type="SUPFAM" id="SSF57667">
    <property type="entry name" value="beta-beta-alpha zinc fingers"/>
    <property type="match status" value="1"/>
</dbReference>
<keyword evidence="5" id="KW-0539">Nucleus</keyword>
<dbReference type="InterPro" id="IPR036236">
    <property type="entry name" value="Znf_C2H2_sf"/>
</dbReference>